<comment type="caution">
    <text evidence="2">The sequence shown here is derived from an EMBL/GenBank/DDBJ whole genome shotgun (WGS) entry which is preliminary data.</text>
</comment>
<sequence>MPPMLNFVRRAFDPGLPSSEFSNQWKHPSDVFSVLLILGGDVVAGSLAQLVGSRFTPVAFSFGWVAYAITAVVSAIGENKLMPPADFSCMVINGETGYTRDNQSWIIGRMVRDFETWMDRQPQPGGLPALPPGPSPNPVQACVEEIIELKWEELRERAKKKGQPEPERPPKAGLCVSVYKAQEATKGYPGYDAPYIAGFLTCIVQLGVAAIPCGIFGDWSILAITAAGIVLSFASGALPQWSKEKWACRIGTEKAFVLTRGNGSQHAIVIQGAGVGLDLEDLAAADTGAFADRETRLAVVALGFLWILLLITASGITQNTWFLLAVGGMGILQNMYVAGTSRPPEAFGVPLEFVEVMGKPKVMDTLFEVEECYPRLGKSMLPIFFTGELRENEQEKWDNYDKSAKERRE</sequence>
<keyword evidence="3" id="KW-1185">Reference proteome</keyword>
<name>A0A8H5XSQ8_9HYPO</name>
<evidence type="ECO:0000313" key="3">
    <source>
        <dbReference type="Proteomes" id="UP000544331"/>
    </source>
</evidence>
<keyword evidence="1" id="KW-0472">Membrane</keyword>
<dbReference type="OrthoDB" id="1937642at2759"/>
<feature type="transmembrane region" description="Helical" evidence="1">
    <location>
        <begin position="195"/>
        <end position="215"/>
    </location>
</feature>
<feature type="transmembrane region" description="Helical" evidence="1">
    <location>
        <begin position="58"/>
        <end position="77"/>
    </location>
</feature>
<keyword evidence="1" id="KW-0812">Transmembrane</keyword>
<protein>
    <submittedName>
        <fullName evidence="2">Uncharacterized protein</fullName>
    </submittedName>
</protein>
<dbReference type="AlphaFoldDB" id="A0A8H5XSQ8"/>
<reference evidence="2 3" key="1">
    <citation type="submission" date="2020-05" db="EMBL/GenBank/DDBJ databases">
        <title>Identification and distribution of gene clusters putatively required for synthesis of sphingolipid metabolism inhibitors in phylogenetically diverse species of the filamentous fungus Fusarium.</title>
        <authorList>
            <person name="Kim H.-S."/>
            <person name="Busman M."/>
            <person name="Brown D.W."/>
            <person name="Divon H."/>
            <person name="Uhlig S."/>
            <person name="Proctor R.H."/>
        </authorList>
    </citation>
    <scope>NUCLEOTIDE SEQUENCE [LARGE SCALE GENOMIC DNA]</scope>
    <source>
        <strain evidence="2 3">NRRL 66235</strain>
    </source>
</reference>
<keyword evidence="1" id="KW-1133">Transmembrane helix</keyword>
<feature type="transmembrane region" description="Helical" evidence="1">
    <location>
        <begin position="221"/>
        <end position="239"/>
    </location>
</feature>
<dbReference type="EMBL" id="JAAOAN010000834">
    <property type="protein sequence ID" value="KAF5699217.1"/>
    <property type="molecule type" value="Genomic_DNA"/>
</dbReference>
<gene>
    <name evidence="2" type="ORF">FMUND_14859</name>
</gene>
<proteinExistence type="predicted"/>
<accession>A0A8H5XSQ8</accession>
<evidence type="ECO:0000313" key="2">
    <source>
        <dbReference type="EMBL" id="KAF5699217.1"/>
    </source>
</evidence>
<feature type="transmembrane region" description="Helical" evidence="1">
    <location>
        <begin position="297"/>
        <end position="315"/>
    </location>
</feature>
<dbReference type="Proteomes" id="UP000544331">
    <property type="component" value="Unassembled WGS sequence"/>
</dbReference>
<organism evidence="2 3">
    <name type="scientific">Fusarium mundagurra</name>
    <dbReference type="NCBI Taxonomy" id="1567541"/>
    <lineage>
        <taxon>Eukaryota</taxon>
        <taxon>Fungi</taxon>
        <taxon>Dikarya</taxon>
        <taxon>Ascomycota</taxon>
        <taxon>Pezizomycotina</taxon>
        <taxon>Sordariomycetes</taxon>
        <taxon>Hypocreomycetidae</taxon>
        <taxon>Hypocreales</taxon>
        <taxon>Nectriaceae</taxon>
        <taxon>Fusarium</taxon>
        <taxon>Fusarium fujikuroi species complex</taxon>
    </lineage>
</organism>
<evidence type="ECO:0000256" key="1">
    <source>
        <dbReference type="SAM" id="Phobius"/>
    </source>
</evidence>
<feature type="transmembrane region" description="Helical" evidence="1">
    <location>
        <begin position="31"/>
        <end position="52"/>
    </location>
</feature>